<accession>A0A498QKK6</accession>
<evidence type="ECO:0000313" key="4">
    <source>
        <dbReference type="Proteomes" id="UP000268285"/>
    </source>
</evidence>
<dbReference type="Gene3D" id="6.10.10.120">
    <property type="entry name" value="Antitoxin ParD1-like"/>
    <property type="match status" value="1"/>
</dbReference>
<dbReference type="PANTHER" id="PTHR36582:SF2">
    <property type="entry name" value="ANTITOXIN PARD"/>
    <property type="match status" value="1"/>
</dbReference>
<dbReference type="EMBL" id="UPHU01000001">
    <property type="protein sequence ID" value="VBA45673.1"/>
    <property type="molecule type" value="Genomic_DNA"/>
</dbReference>
<dbReference type="Proteomes" id="UP000268285">
    <property type="component" value="Unassembled WGS sequence"/>
</dbReference>
<organism evidence="3 4">
    <name type="scientific">Mycobacterium pseudokansasii</name>
    <dbReference type="NCBI Taxonomy" id="2341080"/>
    <lineage>
        <taxon>Bacteria</taxon>
        <taxon>Bacillati</taxon>
        <taxon>Actinomycetota</taxon>
        <taxon>Actinomycetes</taxon>
        <taxon>Mycobacteriales</taxon>
        <taxon>Mycobacteriaceae</taxon>
        <taxon>Mycobacterium</taxon>
    </lineage>
</organism>
<dbReference type="Pfam" id="PF03693">
    <property type="entry name" value="ParD_antitoxin"/>
    <property type="match status" value="1"/>
</dbReference>
<name>A0A498QKK6_9MYCO</name>
<dbReference type="GO" id="GO:0006355">
    <property type="term" value="P:regulation of DNA-templated transcription"/>
    <property type="evidence" value="ECO:0007669"/>
    <property type="project" value="InterPro"/>
</dbReference>
<protein>
    <submittedName>
        <fullName evidence="3">Antitoxin ParD1</fullName>
    </submittedName>
</protein>
<dbReference type="InterPro" id="IPR038296">
    <property type="entry name" value="ParD_sf"/>
</dbReference>
<dbReference type="PANTHER" id="PTHR36582">
    <property type="entry name" value="ANTITOXIN PARD"/>
    <property type="match status" value="1"/>
</dbReference>
<dbReference type="CDD" id="cd22231">
    <property type="entry name" value="RHH_NikR_HicB-like"/>
    <property type="match status" value="1"/>
</dbReference>
<dbReference type="InterPro" id="IPR022789">
    <property type="entry name" value="ParD"/>
</dbReference>
<comment type="similarity">
    <text evidence="1">Belongs to the ParD antitoxin family.</text>
</comment>
<evidence type="ECO:0000313" key="3">
    <source>
        <dbReference type="EMBL" id="VBA45673.1"/>
    </source>
</evidence>
<dbReference type="AlphaFoldDB" id="A0A498QKK6"/>
<reference evidence="3 4" key="1">
    <citation type="submission" date="2018-09" db="EMBL/GenBank/DDBJ databases">
        <authorList>
            <person name="Tagini F."/>
        </authorList>
    </citation>
    <scope>NUCLEOTIDE SEQUENCE [LARGE SCALE GENOMIC DNA]</scope>
    <source>
        <strain evidence="3 4">MK142</strain>
    </source>
</reference>
<keyword evidence="4" id="KW-1185">Reference proteome</keyword>
<proteinExistence type="inferred from homology"/>
<keyword evidence="2" id="KW-1277">Toxin-antitoxin system</keyword>
<sequence length="124" mass="13272">MDGQGAARACCTQLSDATAAIMGGGKTLAPASIPIVGILGSVGKNTSFSLDEHFSAFIEEEIASGRYRSASDVVRTALRLLEDRETRLRALRQALIAGEQSGKSTQFDFDDFVARKQAEKPRHG</sequence>
<gene>
    <name evidence="3" type="primary">parD1</name>
    <name evidence="3" type="ORF">LAUMK142_00080</name>
</gene>
<dbReference type="NCBIfam" id="TIGR02606">
    <property type="entry name" value="antidote_CC2985"/>
    <property type="match status" value="1"/>
</dbReference>
<evidence type="ECO:0000256" key="1">
    <source>
        <dbReference type="ARBA" id="ARBA00008580"/>
    </source>
</evidence>
<dbReference type="InterPro" id="IPR010985">
    <property type="entry name" value="Ribbon_hlx_hlx"/>
</dbReference>
<dbReference type="SUPFAM" id="SSF47598">
    <property type="entry name" value="Ribbon-helix-helix"/>
    <property type="match status" value="1"/>
</dbReference>
<evidence type="ECO:0000256" key="2">
    <source>
        <dbReference type="ARBA" id="ARBA00022649"/>
    </source>
</evidence>